<proteinExistence type="predicted"/>
<feature type="compositionally biased region" description="Basic and acidic residues" evidence="1">
    <location>
        <begin position="694"/>
        <end position="705"/>
    </location>
</feature>
<dbReference type="Proteomes" id="UP000243052">
    <property type="component" value="Chromosome ii"/>
</dbReference>
<evidence type="ECO:0000313" key="3">
    <source>
        <dbReference type="Proteomes" id="UP000243052"/>
    </source>
</evidence>
<evidence type="ECO:0000256" key="1">
    <source>
        <dbReference type="SAM" id="MobiDB-lite"/>
    </source>
</evidence>
<reference evidence="2 3" key="1">
    <citation type="submission" date="2016-01" db="EMBL/GenBank/DDBJ databases">
        <title>Genome sequence of the yeast Holleya sinecauda.</title>
        <authorList>
            <person name="Dietrich F.S."/>
        </authorList>
    </citation>
    <scope>NUCLEOTIDE SEQUENCE [LARGE SCALE GENOMIC DNA]</scope>
    <source>
        <strain evidence="2 3">ATCC 58844</strain>
    </source>
</reference>
<name>A0A120K136_9SACH</name>
<dbReference type="Pfam" id="PF11957">
    <property type="entry name" value="efThoc1"/>
    <property type="match status" value="1"/>
</dbReference>
<dbReference type="RefSeq" id="XP_017985970.1">
    <property type="nucleotide sequence ID" value="XM_018130481.1"/>
</dbReference>
<evidence type="ECO:0000313" key="2">
    <source>
        <dbReference type="EMBL" id="AMD18974.1"/>
    </source>
</evidence>
<gene>
    <name evidence="2" type="ORF">AW171_hschr2505</name>
</gene>
<dbReference type="OrthoDB" id="4060917at2759"/>
<feature type="compositionally biased region" description="Acidic residues" evidence="1">
    <location>
        <begin position="735"/>
        <end position="746"/>
    </location>
</feature>
<dbReference type="STRING" id="45286.A0A120K136"/>
<dbReference type="AlphaFoldDB" id="A0A120K136"/>
<feature type="compositionally biased region" description="Polar residues" evidence="1">
    <location>
        <begin position="664"/>
        <end position="675"/>
    </location>
</feature>
<dbReference type="EMBL" id="CP014242">
    <property type="protein sequence ID" value="AMD18974.1"/>
    <property type="molecule type" value="Genomic_DNA"/>
</dbReference>
<accession>A0A120K136</accession>
<dbReference type="GeneID" id="28722173"/>
<keyword evidence="3" id="KW-1185">Reference proteome</keyword>
<feature type="region of interest" description="Disordered" evidence="1">
    <location>
        <begin position="650"/>
        <end position="746"/>
    </location>
</feature>
<protein>
    <submittedName>
        <fullName evidence="2">HBR073Wp</fullName>
    </submittedName>
</protein>
<sequence>MVDYEVLLDDCVDYISAEIFKDLPKTAVSAPVSSCSLGDEKLLDGDWPPLESVTDPGIRRDMQLCTFRKILLDIMRSNEAEEENEVCLRKLAVTLDSVHYLQLSVKNRETEGWANMWMNLYFDLAKSVIQFLKLPDTLLSFFDYFESRLQWYLQGQEIDVFYGDNKLSSGIRLPLSRFLYYCNEFTRQMEVQSKLNTPMHYRVLNKIQWFVSQLLPINENCNFNKSGVIMGQLPDSIWVGKLGKNLGGRSPSLYTDWNLFVEEFLLDPVGIMLLPLRERQSFEDYTNDIVDFIIDKEAAYYTQRADIKKEPNNFKNDILGHELAENFANFYFKGGQDSRVTISDSKSGFWKRFSELQNSMDRLIHPLPLELCTNDENAFNTQMETIQWDTYRKVALMQVAITCNMVDIIMRDDTIFKQYVARYKNIHFDKSFPSEPVTQFKIFSATANRIKEFYKDKDRDFYEVLCEILTSDETYMSAKVTNMSKFKEFNWKLTPIWDPPLFNYSFKKFGFIKLGNKKLNEVWKIESGLETLTALSKSQEDVPFTTYRKLQQDYDKSTLEDLPQKDTKKIMRDWQSLRSLRSQFLFSFNLFDETTGTNGLFNKSLIDDSRGKKAKAYNEVLNTENKKHKALLEAAENYFQQKSLSELETTVNPLKRKHEDDIGTENTSGAESSTSKRIHMDKGSTISDFDAIYDDNKTSPDEPREIGVVQIENPDIESHTEESKYPEKYGKNEIENDEEEEAVPEV</sequence>
<dbReference type="InterPro" id="IPR021861">
    <property type="entry name" value="THO_THOC1"/>
</dbReference>
<organism evidence="2 3">
    <name type="scientific">Eremothecium sinecaudum</name>
    <dbReference type="NCBI Taxonomy" id="45286"/>
    <lineage>
        <taxon>Eukaryota</taxon>
        <taxon>Fungi</taxon>
        <taxon>Dikarya</taxon>
        <taxon>Ascomycota</taxon>
        <taxon>Saccharomycotina</taxon>
        <taxon>Saccharomycetes</taxon>
        <taxon>Saccharomycetales</taxon>
        <taxon>Saccharomycetaceae</taxon>
        <taxon>Eremothecium</taxon>
    </lineage>
</organism>
<feature type="compositionally biased region" description="Basic and acidic residues" evidence="1">
    <location>
        <begin position="716"/>
        <end position="734"/>
    </location>
</feature>